<evidence type="ECO:0000256" key="19">
    <source>
        <dbReference type="ARBA" id="ARBA00042305"/>
    </source>
</evidence>
<dbReference type="SUPFAM" id="SSF57850">
    <property type="entry name" value="RING/U-box"/>
    <property type="match status" value="1"/>
</dbReference>
<proteinExistence type="predicted"/>
<keyword evidence="23" id="KW-1185">Reference proteome</keyword>
<evidence type="ECO:0000256" key="17">
    <source>
        <dbReference type="ARBA" id="ARBA00040227"/>
    </source>
</evidence>
<dbReference type="Gene3D" id="3.30.40.10">
    <property type="entry name" value="Zinc/RING finger domain, C3HC4 (zinc finger)"/>
    <property type="match status" value="1"/>
</dbReference>
<feature type="domain" description="RING-type" evidence="22">
    <location>
        <begin position="158"/>
        <end position="198"/>
    </location>
</feature>
<keyword evidence="11 20" id="KW-0863">Zinc-finger</keyword>
<evidence type="ECO:0000256" key="10">
    <source>
        <dbReference type="ARBA" id="ARBA00022753"/>
    </source>
</evidence>
<dbReference type="GO" id="GO:0043161">
    <property type="term" value="P:proteasome-mediated ubiquitin-dependent protein catabolic process"/>
    <property type="evidence" value="ECO:0007669"/>
    <property type="project" value="TreeGrafter"/>
</dbReference>
<dbReference type="PANTHER" id="PTHR46661:SF4">
    <property type="entry name" value="RING-TYPE DOMAIN-CONTAINING PROTEIN"/>
    <property type="match status" value="1"/>
</dbReference>
<name>A0A914D8F8_9BILA</name>
<keyword evidence="13" id="KW-0862">Zinc</keyword>
<evidence type="ECO:0000256" key="12">
    <source>
        <dbReference type="ARBA" id="ARBA00022786"/>
    </source>
</evidence>
<evidence type="ECO:0000313" key="24">
    <source>
        <dbReference type="WBParaSite" id="ACRNAN_scaffold1957.g15128.t1"/>
    </source>
</evidence>
<keyword evidence="9" id="KW-0479">Metal-binding</keyword>
<evidence type="ECO:0000256" key="5">
    <source>
        <dbReference type="ARBA" id="ARBA00004906"/>
    </source>
</evidence>
<dbReference type="Proteomes" id="UP000887540">
    <property type="component" value="Unplaced"/>
</dbReference>
<dbReference type="GO" id="GO:0016020">
    <property type="term" value="C:membrane"/>
    <property type="evidence" value="ECO:0007669"/>
    <property type="project" value="UniProtKB-SubCell"/>
</dbReference>
<evidence type="ECO:0000256" key="16">
    <source>
        <dbReference type="ARBA" id="ARBA00023288"/>
    </source>
</evidence>
<dbReference type="FunFam" id="3.30.40.10:FF:000235">
    <property type="entry name" value="E3 ubiquitin-protein ligase ZNRF1"/>
    <property type="match status" value="1"/>
</dbReference>
<keyword evidence="16" id="KW-0449">Lipoprotein</keyword>
<dbReference type="GO" id="GO:0070936">
    <property type="term" value="P:protein K48-linked ubiquitination"/>
    <property type="evidence" value="ECO:0007669"/>
    <property type="project" value="TreeGrafter"/>
</dbReference>
<comment type="catalytic activity">
    <reaction evidence="1">
        <text>S-ubiquitinyl-[E2 ubiquitin-conjugating enzyme]-L-cysteine + [acceptor protein]-L-lysine = [E2 ubiquitin-conjugating enzyme]-L-cysteine + N(6)-ubiquitinyl-[acceptor protein]-L-lysine.</text>
        <dbReference type="EC" id="2.3.2.27"/>
    </reaction>
</comment>
<evidence type="ECO:0000256" key="9">
    <source>
        <dbReference type="ARBA" id="ARBA00022723"/>
    </source>
</evidence>
<dbReference type="GO" id="GO:0061630">
    <property type="term" value="F:ubiquitin protein ligase activity"/>
    <property type="evidence" value="ECO:0007669"/>
    <property type="project" value="UniProtKB-EC"/>
</dbReference>
<evidence type="ECO:0000256" key="2">
    <source>
        <dbReference type="ARBA" id="ARBA00004170"/>
    </source>
</evidence>
<feature type="compositionally biased region" description="Polar residues" evidence="21">
    <location>
        <begin position="32"/>
        <end position="52"/>
    </location>
</feature>
<evidence type="ECO:0000256" key="7">
    <source>
        <dbReference type="ARBA" id="ARBA00022679"/>
    </source>
</evidence>
<dbReference type="EC" id="2.3.2.27" evidence="6"/>
<evidence type="ECO:0000256" key="18">
    <source>
        <dbReference type="ARBA" id="ARBA00042177"/>
    </source>
</evidence>
<evidence type="ECO:0000256" key="8">
    <source>
        <dbReference type="ARBA" id="ARBA00022707"/>
    </source>
</evidence>
<evidence type="ECO:0000256" key="11">
    <source>
        <dbReference type="ARBA" id="ARBA00022771"/>
    </source>
</evidence>
<protein>
    <recommendedName>
        <fullName evidence="17">E3 ubiquitin-protein ligase ZNRF1</fullName>
        <ecNumber evidence="6">2.3.2.27</ecNumber>
    </recommendedName>
    <alternativeName>
        <fullName evidence="18">RING-type E3 ubiquitin transferase ZNRF1</fullName>
    </alternativeName>
    <alternativeName>
        <fullName evidence="19">Zinc/RING finger protein 1</fullName>
    </alternativeName>
</protein>
<reference evidence="24" key="1">
    <citation type="submission" date="2022-11" db="UniProtKB">
        <authorList>
            <consortium name="WormBaseParasite"/>
        </authorList>
    </citation>
    <scope>IDENTIFICATION</scope>
</reference>
<evidence type="ECO:0000256" key="20">
    <source>
        <dbReference type="PROSITE-ProRule" id="PRU00175"/>
    </source>
</evidence>
<dbReference type="GO" id="GO:0008270">
    <property type="term" value="F:zinc ion binding"/>
    <property type="evidence" value="ECO:0007669"/>
    <property type="project" value="UniProtKB-KW"/>
</dbReference>
<evidence type="ECO:0000256" key="1">
    <source>
        <dbReference type="ARBA" id="ARBA00000900"/>
    </source>
</evidence>
<evidence type="ECO:0000256" key="21">
    <source>
        <dbReference type="SAM" id="MobiDB-lite"/>
    </source>
</evidence>
<evidence type="ECO:0000313" key="23">
    <source>
        <dbReference type="Proteomes" id="UP000887540"/>
    </source>
</evidence>
<evidence type="ECO:0000256" key="6">
    <source>
        <dbReference type="ARBA" id="ARBA00012483"/>
    </source>
</evidence>
<keyword evidence="12" id="KW-0833">Ubl conjugation pathway</keyword>
<dbReference type="InterPro" id="IPR051878">
    <property type="entry name" value="ZNRF_ubiq-protein_ligase"/>
</dbReference>
<keyword evidence="14" id="KW-0472">Membrane</keyword>
<sequence>MGARQSLQPDVERRPRSNSAVENGVEVPIPSSRRTNSQLPPRTQHEQVQSHYSSDGEDDSDDNSGPGPSSQTVHSAAGLRFSFRPTGRTSLLQALSGTSSRRDRSSIPVLHFLGHDIKCPVCHKRVPSDEAEVHLVMCFTRPKIAYNEDVLTDDKGECSICLDDMSIGDTIARLPCLCIYHKSCIDEWFKRKNSCPEHPGDD</sequence>
<accession>A0A914D8F8</accession>
<dbReference type="GO" id="GO:0005768">
    <property type="term" value="C:endosome"/>
    <property type="evidence" value="ECO:0007669"/>
    <property type="project" value="UniProtKB-SubCell"/>
</dbReference>
<evidence type="ECO:0000256" key="3">
    <source>
        <dbReference type="ARBA" id="ARBA00004177"/>
    </source>
</evidence>
<evidence type="ECO:0000256" key="14">
    <source>
        <dbReference type="ARBA" id="ARBA00023136"/>
    </source>
</evidence>
<evidence type="ECO:0000256" key="15">
    <source>
        <dbReference type="ARBA" id="ARBA00023228"/>
    </source>
</evidence>
<evidence type="ECO:0000259" key="22">
    <source>
        <dbReference type="PROSITE" id="PS50089"/>
    </source>
</evidence>
<dbReference type="WBParaSite" id="ACRNAN_scaffold1957.g15128.t1">
    <property type="protein sequence ID" value="ACRNAN_scaffold1957.g15128.t1"/>
    <property type="gene ID" value="ACRNAN_scaffold1957.g15128"/>
</dbReference>
<keyword evidence="8" id="KW-0519">Myristate</keyword>
<dbReference type="PROSITE" id="PS50089">
    <property type="entry name" value="ZF_RING_2"/>
    <property type="match status" value="1"/>
</dbReference>
<organism evidence="23 24">
    <name type="scientific">Acrobeloides nanus</name>
    <dbReference type="NCBI Taxonomy" id="290746"/>
    <lineage>
        <taxon>Eukaryota</taxon>
        <taxon>Metazoa</taxon>
        <taxon>Ecdysozoa</taxon>
        <taxon>Nematoda</taxon>
        <taxon>Chromadorea</taxon>
        <taxon>Rhabditida</taxon>
        <taxon>Tylenchina</taxon>
        <taxon>Cephalobomorpha</taxon>
        <taxon>Cephaloboidea</taxon>
        <taxon>Cephalobidae</taxon>
        <taxon>Acrobeloides</taxon>
    </lineage>
</organism>
<dbReference type="InterPro" id="IPR001841">
    <property type="entry name" value="Znf_RING"/>
</dbReference>
<dbReference type="PANTHER" id="PTHR46661">
    <property type="entry name" value="E3 UBIQUITIN-PROTEIN LIGASE ZNRF1-LIKE PROTEIN"/>
    <property type="match status" value="1"/>
</dbReference>
<dbReference type="Pfam" id="PF13639">
    <property type="entry name" value="zf-RING_2"/>
    <property type="match status" value="1"/>
</dbReference>
<keyword evidence="15" id="KW-0458">Lysosome</keyword>
<dbReference type="InterPro" id="IPR013083">
    <property type="entry name" value="Znf_RING/FYVE/PHD"/>
</dbReference>
<comment type="pathway">
    <text evidence="5">Protein modification; protein ubiquitination.</text>
</comment>
<feature type="region of interest" description="Disordered" evidence="21">
    <location>
        <begin position="1"/>
        <end position="74"/>
    </location>
</feature>
<dbReference type="AlphaFoldDB" id="A0A914D8F8"/>
<evidence type="ECO:0000256" key="4">
    <source>
        <dbReference type="ARBA" id="ARBA00004371"/>
    </source>
</evidence>
<comment type="subcellular location">
    <subcellularLocation>
        <location evidence="3">Endosome</location>
    </subcellularLocation>
    <subcellularLocation>
        <location evidence="4">Lysosome</location>
    </subcellularLocation>
    <subcellularLocation>
        <location evidence="2">Membrane</location>
        <topology evidence="2">Peripheral membrane protein</topology>
    </subcellularLocation>
</comment>
<dbReference type="SMART" id="SM00184">
    <property type="entry name" value="RING"/>
    <property type="match status" value="1"/>
</dbReference>
<keyword evidence="10" id="KW-0967">Endosome</keyword>
<evidence type="ECO:0000256" key="13">
    <source>
        <dbReference type="ARBA" id="ARBA00022833"/>
    </source>
</evidence>
<dbReference type="GO" id="GO:0005764">
    <property type="term" value="C:lysosome"/>
    <property type="evidence" value="ECO:0007669"/>
    <property type="project" value="UniProtKB-SubCell"/>
</dbReference>
<keyword evidence="7" id="KW-0808">Transferase</keyword>